<gene>
    <name evidence="2" type="ORF">NITMOv2_4127</name>
</gene>
<feature type="chain" id="PRO_5005476834" evidence="1">
    <location>
        <begin position="32"/>
        <end position="348"/>
    </location>
</feature>
<dbReference type="PATRIC" id="fig|42253.5.peg.4075"/>
<dbReference type="KEGG" id="nmv:NITMOv2_4127"/>
<dbReference type="Proteomes" id="UP000069205">
    <property type="component" value="Chromosome"/>
</dbReference>
<dbReference type="RefSeq" id="WP_053381359.1">
    <property type="nucleotide sequence ID" value="NZ_CP011801.1"/>
</dbReference>
<dbReference type="EMBL" id="CP011801">
    <property type="protein sequence ID" value="ALA60509.1"/>
    <property type="molecule type" value="Genomic_DNA"/>
</dbReference>
<feature type="signal peptide" evidence="1">
    <location>
        <begin position="1"/>
        <end position="31"/>
    </location>
</feature>
<evidence type="ECO:0000256" key="1">
    <source>
        <dbReference type="SAM" id="SignalP"/>
    </source>
</evidence>
<accession>A0A0K2GI30</accession>
<dbReference type="STRING" id="42253.NITMOv2_4127"/>
<evidence type="ECO:0000313" key="2">
    <source>
        <dbReference type="EMBL" id="ALA60509.1"/>
    </source>
</evidence>
<keyword evidence="3" id="KW-1185">Reference proteome</keyword>
<sequence length="348" mass="36529">MAFTRPLAGRWALLFFCAASMIAIPATDAFAVAGKFTSAPPGAALSKGELTLELNEPVNGLTEVTVQVNERGEFTTPPGVEQDNIKNCRYRNDKGETTSFRCGGYLAFGGGAAGMTGLTAGLFVPGSTEFIIGGGWGTGIGATGGSSRANAGTLTGKGEHLGGGAVNILIRSFFPVEPLGIKAGAFVEFDGFFDAEGSSGIGVAHLNPAADDTRMIRKVHRAFGFGFTQVVPVGAGFFLDFQQGIAFVQQSIEGITDQSSGGGPVERFRRDFTTISPKLGASIEYQLPNWPVRVRLATEFIYLSSAGVNGFANFSTQAFAFQSRGQWFATSTFGFVIPLTSFFNAIGA</sequence>
<name>A0A0K2GI30_NITMO</name>
<dbReference type="AlphaFoldDB" id="A0A0K2GI30"/>
<protein>
    <submittedName>
        <fullName evidence="2">Uncharacterized protein</fullName>
    </submittedName>
</protein>
<evidence type="ECO:0000313" key="3">
    <source>
        <dbReference type="Proteomes" id="UP000069205"/>
    </source>
</evidence>
<organism evidence="2 3">
    <name type="scientific">Nitrospira moscoviensis</name>
    <dbReference type="NCBI Taxonomy" id="42253"/>
    <lineage>
        <taxon>Bacteria</taxon>
        <taxon>Pseudomonadati</taxon>
        <taxon>Nitrospirota</taxon>
        <taxon>Nitrospiria</taxon>
        <taxon>Nitrospirales</taxon>
        <taxon>Nitrospiraceae</taxon>
        <taxon>Nitrospira</taxon>
    </lineage>
</organism>
<keyword evidence="1" id="KW-0732">Signal</keyword>
<reference evidence="2 3" key="1">
    <citation type="journal article" date="2015" name="Proc. Natl. Acad. Sci. U.S.A.">
        <title>Expanded metabolic versatility of ubiquitous nitrite-oxidizing bacteria from the genus Nitrospira.</title>
        <authorList>
            <person name="Koch H."/>
            <person name="Lucker S."/>
            <person name="Albertsen M."/>
            <person name="Kitzinger K."/>
            <person name="Herbold C."/>
            <person name="Spieck E."/>
            <person name="Nielsen P.H."/>
            <person name="Wagner M."/>
            <person name="Daims H."/>
        </authorList>
    </citation>
    <scope>NUCLEOTIDE SEQUENCE [LARGE SCALE GENOMIC DNA]</scope>
    <source>
        <strain evidence="2 3">NSP M-1</strain>
    </source>
</reference>
<proteinExistence type="predicted"/>